<dbReference type="Proteomes" id="UP001241377">
    <property type="component" value="Unassembled WGS sequence"/>
</dbReference>
<evidence type="ECO:0000313" key="1">
    <source>
        <dbReference type="EMBL" id="KAJ9102158.1"/>
    </source>
</evidence>
<sequence>MYRTCGKNLPIASVTRLSSRGLSYTLPTIPLLENLRVGNQNLNGLFSNQTVNELWFKRGQHLIDHLNTLIEQNQIVGSHELNELISLSFHKPELYGVHAYASLLHNLQFFLESVKPVEGGDSAIEKASAESLLKSPEISETIPNEPSDTELRQWIIDSFGSMAEFRTLLLNSAKGIKGDGVTWLVARANHADLALRGSINKSKPDVIYSTLAVMNTYNAGIVDDSIRSGQITKLNKQKAANLALQNKEEGTTIKDQGDNLRLGSIEEAEAATLFSDRKLIPLLAIDSSSRNYLLDYGVFGKQQYLDNLWKCIDWDVVQARAPSRFRQSFDLN</sequence>
<protein>
    <submittedName>
        <fullName evidence="1">Uncharacterized protein</fullName>
    </submittedName>
</protein>
<evidence type="ECO:0000313" key="2">
    <source>
        <dbReference type="Proteomes" id="UP001241377"/>
    </source>
</evidence>
<name>A0ACC2VRW5_9TREE</name>
<reference evidence="1" key="1">
    <citation type="submission" date="2023-04" db="EMBL/GenBank/DDBJ databases">
        <title>Draft Genome sequencing of Naganishia species isolated from polar environments using Oxford Nanopore Technology.</title>
        <authorList>
            <person name="Leo P."/>
            <person name="Venkateswaran K."/>
        </authorList>
    </citation>
    <scope>NUCLEOTIDE SEQUENCE</scope>
    <source>
        <strain evidence="1">MNA-CCFEE 5261</strain>
    </source>
</reference>
<comment type="caution">
    <text evidence="1">The sequence shown here is derived from an EMBL/GenBank/DDBJ whole genome shotgun (WGS) entry which is preliminary data.</text>
</comment>
<proteinExistence type="predicted"/>
<keyword evidence="2" id="KW-1185">Reference proteome</keyword>
<dbReference type="EMBL" id="JASBWR010000053">
    <property type="protein sequence ID" value="KAJ9102158.1"/>
    <property type="molecule type" value="Genomic_DNA"/>
</dbReference>
<organism evidence="1 2">
    <name type="scientific">Naganishia cerealis</name>
    <dbReference type="NCBI Taxonomy" id="610337"/>
    <lineage>
        <taxon>Eukaryota</taxon>
        <taxon>Fungi</taxon>
        <taxon>Dikarya</taxon>
        <taxon>Basidiomycota</taxon>
        <taxon>Agaricomycotina</taxon>
        <taxon>Tremellomycetes</taxon>
        <taxon>Filobasidiales</taxon>
        <taxon>Filobasidiaceae</taxon>
        <taxon>Naganishia</taxon>
    </lineage>
</organism>
<gene>
    <name evidence="1" type="ORF">QFC19_004896</name>
</gene>
<accession>A0ACC2VRW5</accession>